<keyword evidence="1" id="KW-0227">DNA damage</keyword>
<reference evidence="3 4" key="1">
    <citation type="journal article" date="2014" name="Int. J. Syst. Evol. Microbiol.">
        <title>Nocardia vulneris sp. nov., isolated from wounds of human patients in North America.</title>
        <authorList>
            <person name="Lasker B.A."/>
            <person name="Bell M."/>
            <person name="Klenk H.P."/>
            <person name="Sproer C."/>
            <person name="Schumann C."/>
            <person name="Schumann P."/>
            <person name="Brown J.M."/>
        </authorList>
    </citation>
    <scope>NUCLEOTIDE SEQUENCE [LARGE SCALE GENOMIC DNA]</scope>
    <source>
        <strain evidence="3 4">W9851</strain>
    </source>
</reference>
<protein>
    <recommendedName>
        <fullName evidence="2">ATPase AAA-type core domain-containing protein</fullName>
    </recommendedName>
</protein>
<feature type="domain" description="ATPase AAA-type core" evidence="2">
    <location>
        <begin position="27"/>
        <end position="121"/>
    </location>
</feature>
<sequence>MPGQPLKTIQIEGFTSIRSATVELRQLNILVGANGAGKSNFVQALALLGRIVDCELGLFVGLNGGASALLTDGDGSSRIRLELDAEPNSYEAVLVPAANDELIFETEVVYYHEPEYDRPYQKSLGHGHRETRLATDVGDPRGGIAKYVFALLEGCKVFHFHDTSANAPVKRMVSTADNLNLRSDAGNLAPCLYRLQTSNEPSDQAAYRRIVGAIQLVAPFFRDFVLQPENNDRIRLRWQQQGSDAVFSANQMSDGTLRFVCLATLLLQPELPALVVLDEPELGLHPFAIVQLANLLRQASAPSRSQVLIATQSVTLMNQFEVDDLIVVERRAGGSVFSRPDAAELEAWLAEYSLGELWEKNLLGGRPAREDLDQT</sequence>
<dbReference type="Gene3D" id="3.40.50.300">
    <property type="entry name" value="P-loop containing nucleotide triphosphate hydrolases"/>
    <property type="match status" value="2"/>
</dbReference>
<proteinExistence type="predicted"/>
<name>A0ABR4ZD66_9NOCA</name>
<dbReference type="RefSeq" id="WP_043673065.1">
    <property type="nucleotide sequence ID" value="NZ_BDCI01000003.1"/>
</dbReference>
<dbReference type="PANTHER" id="PTHR32182:SF22">
    <property type="entry name" value="ATP-DEPENDENT ENDONUCLEASE, OLD FAMILY-RELATED"/>
    <property type="match status" value="1"/>
</dbReference>
<evidence type="ECO:0000313" key="4">
    <source>
        <dbReference type="Proteomes" id="UP000031364"/>
    </source>
</evidence>
<dbReference type="PIRSF" id="PIRSF029347">
    <property type="entry name" value="RecF"/>
    <property type="match status" value="1"/>
</dbReference>
<dbReference type="InterPro" id="IPR003959">
    <property type="entry name" value="ATPase_AAA_core"/>
</dbReference>
<evidence type="ECO:0000256" key="1">
    <source>
        <dbReference type="ARBA" id="ARBA00023236"/>
    </source>
</evidence>
<dbReference type="EMBL" id="JNFP01000024">
    <property type="protein sequence ID" value="KIA63270.1"/>
    <property type="molecule type" value="Genomic_DNA"/>
</dbReference>
<dbReference type="InterPro" id="IPR027417">
    <property type="entry name" value="P-loop_NTPase"/>
</dbReference>
<gene>
    <name evidence="3" type="ORF">FG87_20680</name>
</gene>
<accession>A0ABR4ZD66</accession>
<evidence type="ECO:0000259" key="2">
    <source>
        <dbReference type="Pfam" id="PF13304"/>
    </source>
</evidence>
<dbReference type="Proteomes" id="UP000031364">
    <property type="component" value="Unassembled WGS sequence"/>
</dbReference>
<evidence type="ECO:0000313" key="3">
    <source>
        <dbReference type="EMBL" id="KIA63270.1"/>
    </source>
</evidence>
<dbReference type="SUPFAM" id="SSF52540">
    <property type="entry name" value="P-loop containing nucleoside triphosphate hydrolases"/>
    <property type="match status" value="1"/>
</dbReference>
<feature type="domain" description="ATPase AAA-type core" evidence="2">
    <location>
        <begin position="219"/>
        <end position="318"/>
    </location>
</feature>
<keyword evidence="1" id="KW-0742">SOS response</keyword>
<dbReference type="PANTHER" id="PTHR32182">
    <property type="entry name" value="DNA REPLICATION AND REPAIR PROTEIN RECF"/>
    <property type="match status" value="1"/>
</dbReference>
<dbReference type="InterPro" id="IPR014555">
    <property type="entry name" value="RecF-like"/>
</dbReference>
<dbReference type="Pfam" id="PF13304">
    <property type="entry name" value="AAA_21"/>
    <property type="match status" value="2"/>
</dbReference>
<comment type="caution">
    <text evidence="3">The sequence shown here is derived from an EMBL/GenBank/DDBJ whole genome shotgun (WGS) entry which is preliminary data.</text>
</comment>
<organism evidence="3 4">
    <name type="scientific">Nocardia vulneris</name>
    <dbReference type="NCBI Taxonomy" id="1141657"/>
    <lineage>
        <taxon>Bacteria</taxon>
        <taxon>Bacillati</taxon>
        <taxon>Actinomycetota</taxon>
        <taxon>Actinomycetes</taxon>
        <taxon>Mycobacteriales</taxon>
        <taxon>Nocardiaceae</taxon>
        <taxon>Nocardia</taxon>
    </lineage>
</organism>
<keyword evidence="4" id="KW-1185">Reference proteome</keyword>